<dbReference type="GO" id="GO:0005506">
    <property type="term" value="F:iron ion binding"/>
    <property type="evidence" value="ECO:0007669"/>
    <property type="project" value="InterPro"/>
</dbReference>
<evidence type="ECO:0000313" key="3">
    <source>
        <dbReference type="Proteomes" id="UP000734854"/>
    </source>
</evidence>
<organism evidence="2 3">
    <name type="scientific">Zingiber officinale</name>
    <name type="common">Ginger</name>
    <name type="synonym">Amomum zingiber</name>
    <dbReference type="NCBI Taxonomy" id="94328"/>
    <lineage>
        <taxon>Eukaryota</taxon>
        <taxon>Viridiplantae</taxon>
        <taxon>Streptophyta</taxon>
        <taxon>Embryophyta</taxon>
        <taxon>Tracheophyta</taxon>
        <taxon>Spermatophyta</taxon>
        <taxon>Magnoliopsida</taxon>
        <taxon>Liliopsida</taxon>
        <taxon>Zingiberales</taxon>
        <taxon>Zingiberaceae</taxon>
        <taxon>Zingiber</taxon>
    </lineage>
</organism>
<dbReference type="Pfam" id="PF07727">
    <property type="entry name" value="RVT_2"/>
    <property type="match status" value="1"/>
</dbReference>
<dbReference type="GO" id="GO:0020037">
    <property type="term" value="F:heme binding"/>
    <property type="evidence" value="ECO:0007669"/>
    <property type="project" value="InterPro"/>
</dbReference>
<sequence length="214" mass="24191">MQCPYEHSLYVRADNDNILLVSLYVDDLILTGSSPQMIKLFMEAMTKAFDMTDMGLMSYFLSLEVKQGVDGIFMTQEQYAKEVHKRFRMDDCNLINTPVACGTKLSKSDEGKMVDPTRFKSLVGSLRTVDAITTDDPVVIYEILVQQDNLFASRLKLVSGFQLSYGDRDVAFAPMGPQWKRLHQTCVEHHLTAGRFESLVGTKALECEKTKIIV</sequence>
<dbReference type="GO" id="GO:0016705">
    <property type="term" value="F:oxidoreductase activity, acting on paired donors, with incorporation or reduction of molecular oxygen"/>
    <property type="evidence" value="ECO:0007669"/>
    <property type="project" value="InterPro"/>
</dbReference>
<keyword evidence="3" id="KW-1185">Reference proteome</keyword>
<evidence type="ECO:0000259" key="1">
    <source>
        <dbReference type="Pfam" id="PF07727"/>
    </source>
</evidence>
<dbReference type="GO" id="GO:0004497">
    <property type="term" value="F:monooxygenase activity"/>
    <property type="evidence" value="ECO:0007669"/>
    <property type="project" value="InterPro"/>
</dbReference>
<name>A0A8J5L0H7_ZINOF</name>
<proteinExistence type="predicted"/>
<dbReference type="Proteomes" id="UP000734854">
    <property type="component" value="Unassembled WGS sequence"/>
</dbReference>
<feature type="domain" description="Reverse transcriptase Ty1/copia-type" evidence="1">
    <location>
        <begin position="4"/>
        <end position="99"/>
    </location>
</feature>
<dbReference type="AlphaFoldDB" id="A0A8J5L0H7"/>
<dbReference type="EMBL" id="JACMSC010000010">
    <property type="protein sequence ID" value="KAG6502914.1"/>
    <property type="molecule type" value="Genomic_DNA"/>
</dbReference>
<protein>
    <recommendedName>
        <fullName evidence="1">Reverse transcriptase Ty1/copia-type domain-containing protein</fullName>
    </recommendedName>
</protein>
<dbReference type="InterPro" id="IPR036396">
    <property type="entry name" value="Cyt_P450_sf"/>
</dbReference>
<evidence type="ECO:0000313" key="2">
    <source>
        <dbReference type="EMBL" id="KAG6502914.1"/>
    </source>
</evidence>
<reference evidence="2 3" key="1">
    <citation type="submission" date="2020-08" db="EMBL/GenBank/DDBJ databases">
        <title>Plant Genome Project.</title>
        <authorList>
            <person name="Zhang R.-G."/>
        </authorList>
    </citation>
    <scope>NUCLEOTIDE SEQUENCE [LARGE SCALE GENOMIC DNA]</scope>
    <source>
        <tissue evidence="2">Rhizome</tissue>
    </source>
</reference>
<gene>
    <name evidence="2" type="ORF">ZIOFF_035203</name>
</gene>
<dbReference type="InterPro" id="IPR013103">
    <property type="entry name" value="RVT_2"/>
</dbReference>
<dbReference type="Gene3D" id="1.10.630.10">
    <property type="entry name" value="Cytochrome P450"/>
    <property type="match status" value="1"/>
</dbReference>
<dbReference type="SUPFAM" id="SSF48264">
    <property type="entry name" value="Cytochrome P450"/>
    <property type="match status" value="1"/>
</dbReference>
<accession>A0A8J5L0H7</accession>
<comment type="caution">
    <text evidence="2">The sequence shown here is derived from an EMBL/GenBank/DDBJ whole genome shotgun (WGS) entry which is preliminary data.</text>
</comment>